<gene>
    <name evidence="12" type="ORF">GSTENG00027307001</name>
</gene>
<feature type="region of interest" description="Disordered" evidence="8">
    <location>
        <begin position="1093"/>
        <end position="1144"/>
    </location>
</feature>
<dbReference type="SUPFAM" id="SSF50044">
    <property type="entry name" value="SH3-domain"/>
    <property type="match status" value="1"/>
</dbReference>
<evidence type="ECO:0000256" key="5">
    <source>
        <dbReference type="PROSITE-ProRule" id="PRU00192"/>
    </source>
</evidence>
<dbReference type="CDD" id="cd04383">
    <property type="entry name" value="RhoGAP_srGAP"/>
    <property type="match status" value="1"/>
</dbReference>
<feature type="compositionally biased region" description="Basic and acidic residues" evidence="8">
    <location>
        <begin position="958"/>
        <end position="967"/>
    </location>
</feature>
<dbReference type="PANTHER" id="PTHR14166">
    <property type="entry name" value="SLIT-ROBO RHO GTPASE ACTIVATING PROTEIN"/>
    <property type="match status" value="1"/>
</dbReference>
<dbReference type="InterPro" id="IPR035648">
    <property type="entry name" value="srGAP1/2/3_SH3"/>
</dbReference>
<dbReference type="SUPFAM" id="SSF48350">
    <property type="entry name" value="GTPase activation domain, GAP"/>
    <property type="match status" value="1"/>
</dbReference>
<dbReference type="PROSITE" id="PS51741">
    <property type="entry name" value="F_BAR"/>
    <property type="match status" value="1"/>
</dbReference>
<feature type="compositionally biased region" description="Low complexity" evidence="8">
    <location>
        <begin position="933"/>
        <end position="944"/>
    </location>
</feature>
<dbReference type="AlphaFoldDB" id="Q4RXS1"/>
<evidence type="ECO:0000313" key="12">
    <source>
        <dbReference type="EMBL" id="CAG06811.1"/>
    </source>
</evidence>
<sequence length="1144" mass="129283">EIRNQLVEQFKCLEQQSESRIQLLQDLQEFFRRKAEVELEYSRSLEKLTERFSSKIRSSREHQQFKKDQHLLSSVNCWYLLLTQARRESRDHATLSDIYTNNVIVRLAQISEDVIRLFKKSKEIGIQMHEELVKVTNELYTVMKTYHMYHTESISAESKLKDAEKQEEKQFSKSGDLNVNLLRHDDRQPRRGFVRKIEKMKEKVGPSASVCVQLCPQFRSSFIFPAKQNAVIHSLNGRVTALIFSSFQKETSTGGILMVIARGFLSRLVPNLVSCLCPLQRQAKYSENKLKCTKARNDYLLNLAATNAVVAKYYIHDVSDMIDCCDMGYHASLARTFRTYLSAEYNLETSRHEGLDIIENAVDNLDSRNDKHKIMDMHNQVFCPPMRFEYLPHMGDECRPQVCQVSAQQPVQTELLMRYHQLQSRLATLKIENEEVRKTLDATMQTLQDMLTVEDFDVSDAFQHSRSTESIKSIASESYMSKLNVAKRRSNQQETETFYFSKFKEYLNGSNLIIKLQAKHDLLKQTLGEGERAECGTTRPPSLPPKPQKMRKPRPRSMYNRRLFNGNLESFIQDSGQPIPLVVESCVRYINLYGLQQQGIFRVPGSQVEVNDIKNSFERGEDPLTDDQNEHDINSVAGVLKLYFRGLENPLFPKERFLDFISTIKLESGAERAHHIQQIVATLPRTVIIVMRYLFAFLNHLSQYSDENMMDSYNLAICFGPTLMPIPDGQDPVACQAHVNEVIKTIIIHNEVIFPSQRELDGPVYEKCMTGGEEYCDSPHSEPGTIDEADNGTETHTSDEEVEQIEAIAKFDYVGRTPRELSFKKGASLLLYHRASEDWWEGRHNGVDGLIPHQYIVVQDLDDAFSDNLSQKADSEASSGPLLDERGSCKNDAPSPCDQGPDYSFGGVLGRVRLRSDGAAIPRRQSGTETHSPTRAADTPPRAAVCPGSPHKISIGKTRMESPEKRRQGPFGSAGSIYPDRKAYPEGHPLRPVAGATRHSSLGDHKSLEAEALAEDIEKTMSTALHELRELERQNTVKQAPDVVLDTLEPMKNPVSSEPGSPLHTIMIRDPDAAMRRSNSSTSEMMTTFKPALSARVAGAQLRPPPMRPVRPPSGQHRSSSSSSSGVGSPAVTPTEKMFPSSSA</sequence>
<evidence type="ECO:0000259" key="10">
    <source>
        <dbReference type="PROSITE" id="PS50238"/>
    </source>
</evidence>
<evidence type="ECO:0000259" key="11">
    <source>
        <dbReference type="PROSITE" id="PS51741"/>
    </source>
</evidence>
<evidence type="ECO:0000256" key="8">
    <source>
        <dbReference type="SAM" id="MobiDB-lite"/>
    </source>
</evidence>
<dbReference type="Gene3D" id="2.30.30.40">
    <property type="entry name" value="SH3 Domains"/>
    <property type="match status" value="1"/>
</dbReference>
<evidence type="ECO:0000259" key="9">
    <source>
        <dbReference type="PROSITE" id="PS50002"/>
    </source>
</evidence>
<reference evidence="12" key="1">
    <citation type="journal article" date="2004" name="Nature">
        <title>Genome duplication in the teleost fish Tetraodon nigroviridis reveals the early vertebrate proto-karyotype.</title>
        <authorList>
            <person name="Jaillon O."/>
            <person name="Aury J.-M."/>
            <person name="Brunet F."/>
            <person name="Petit J.-L."/>
            <person name="Stange-Thomann N."/>
            <person name="Mauceli E."/>
            <person name="Bouneau L."/>
            <person name="Fischer C."/>
            <person name="Ozouf-Costaz C."/>
            <person name="Bernot A."/>
            <person name="Nicaud S."/>
            <person name="Jaffe D."/>
            <person name="Fisher S."/>
            <person name="Lutfalla G."/>
            <person name="Dossat C."/>
            <person name="Segurens B."/>
            <person name="Dasilva C."/>
            <person name="Salanoubat M."/>
            <person name="Levy M."/>
            <person name="Boudet N."/>
            <person name="Castellano S."/>
            <person name="Anthouard V."/>
            <person name="Jubin C."/>
            <person name="Castelli V."/>
            <person name="Katinka M."/>
            <person name="Vacherie B."/>
            <person name="Biemont C."/>
            <person name="Skalli Z."/>
            <person name="Cattolico L."/>
            <person name="Poulain J."/>
            <person name="De Berardinis V."/>
            <person name="Cruaud C."/>
            <person name="Duprat S."/>
            <person name="Brottier P."/>
            <person name="Coutanceau J.-P."/>
            <person name="Gouzy J."/>
            <person name="Parra G."/>
            <person name="Lardier G."/>
            <person name="Chapple C."/>
            <person name="McKernan K.J."/>
            <person name="McEwan P."/>
            <person name="Bosak S."/>
            <person name="Kellis M."/>
            <person name="Volff J.-N."/>
            <person name="Guigo R."/>
            <person name="Zody M.C."/>
            <person name="Mesirov J."/>
            <person name="Lindblad-Toh K."/>
            <person name="Birren B."/>
            <person name="Nusbaum C."/>
            <person name="Kahn D."/>
            <person name="Robinson-Rechavi M."/>
            <person name="Laudet V."/>
            <person name="Schachter V."/>
            <person name="Quetier F."/>
            <person name="Saurin W."/>
            <person name="Scarpelli C."/>
            <person name="Wincker P."/>
            <person name="Lander E.S."/>
            <person name="Weissenbach J."/>
            <person name="Roest Crollius H."/>
        </authorList>
    </citation>
    <scope>NUCLEOTIDE SEQUENCE [LARGE SCALE GENOMIC DNA]</scope>
</reference>
<evidence type="ECO:0000256" key="2">
    <source>
        <dbReference type="ARBA" id="ARBA00022468"/>
    </source>
</evidence>
<evidence type="ECO:0000256" key="7">
    <source>
        <dbReference type="SAM" id="Coils"/>
    </source>
</evidence>
<dbReference type="EMBL" id="CAAE01014979">
    <property type="protein sequence ID" value="CAG06811.1"/>
    <property type="molecule type" value="Genomic_DNA"/>
</dbReference>
<dbReference type="InterPro" id="IPR001060">
    <property type="entry name" value="FCH_dom"/>
</dbReference>
<feature type="compositionally biased region" description="Low complexity" evidence="8">
    <location>
        <begin position="1113"/>
        <end position="1130"/>
    </location>
</feature>
<dbReference type="OrthoDB" id="5981864at2759"/>
<feature type="non-terminal residue" evidence="12">
    <location>
        <position position="1"/>
    </location>
</feature>
<dbReference type="SMART" id="SM00324">
    <property type="entry name" value="RhoGAP"/>
    <property type="match status" value="1"/>
</dbReference>
<dbReference type="KEGG" id="tng:GSTEN00027307G001"/>
<reference evidence="12" key="2">
    <citation type="submission" date="2004-02" db="EMBL/GenBank/DDBJ databases">
        <authorList>
            <consortium name="Genoscope"/>
            <consortium name="Whitehead Institute Centre for Genome Research"/>
        </authorList>
    </citation>
    <scope>NUCLEOTIDE SEQUENCE</scope>
</reference>
<dbReference type="PROSITE" id="PS50002">
    <property type="entry name" value="SH3"/>
    <property type="match status" value="1"/>
</dbReference>
<feature type="region of interest" description="Disordered" evidence="8">
    <location>
        <begin position="530"/>
        <end position="554"/>
    </location>
</feature>
<dbReference type="CDD" id="cd11955">
    <property type="entry name" value="SH3_srGAP1-3"/>
    <property type="match status" value="1"/>
</dbReference>
<feature type="region of interest" description="Disordered" evidence="8">
    <location>
        <begin position="776"/>
        <end position="800"/>
    </location>
</feature>
<keyword evidence="2" id="KW-0343">GTPase activation</keyword>
<feature type="region of interest" description="Disordered" evidence="8">
    <location>
        <begin position="918"/>
        <end position="1004"/>
    </location>
</feature>
<dbReference type="Pfam" id="PF00018">
    <property type="entry name" value="SH3_1"/>
    <property type="match status" value="1"/>
</dbReference>
<dbReference type="InterPro" id="IPR051627">
    <property type="entry name" value="SLIT-ROBO_RhoGAP"/>
</dbReference>
<feature type="compositionally biased region" description="Basic and acidic residues" evidence="8">
    <location>
        <begin position="979"/>
        <end position="989"/>
    </location>
</feature>
<feature type="domain" description="SH3" evidence="9">
    <location>
        <begin position="802"/>
        <end position="861"/>
    </location>
</feature>
<dbReference type="Pfam" id="PF00611">
    <property type="entry name" value="FCH"/>
    <property type="match status" value="1"/>
</dbReference>
<accession>Q4RXS1</accession>
<feature type="region of interest" description="Disordered" evidence="8">
    <location>
        <begin position="870"/>
        <end position="904"/>
    </location>
</feature>
<dbReference type="FunFam" id="2.30.30.40:FF:000005">
    <property type="entry name" value="SLIT-ROBO Rho GTPase-activating protein 1 isoform 2"/>
    <property type="match status" value="1"/>
</dbReference>
<dbReference type="Gene3D" id="1.10.555.10">
    <property type="entry name" value="Rho GTPase activation protein"/>
    <property type="match status" value="1"/>
</dbReference>
<keyword evidence="3" id="KW-0597">Phosphoprotein</keyword>
<protein>
    <submittedName>
        <fullName evidence="12">Chromosome 11 SCAF14979, whole genome shotgun sequence</fullName>
    </submittedName>
</protein>
<evidence type="ECO:0000256" key="6">
    <source>
        <dbReference type="PROSITE-ProRule" id="PRU01077"/>
    </source>
</evidence>
<evidence type="ECO:0000256" key="4">
    <source>
        <dbReference type="ARBA" id="ARBA00023054"/>
    </source>
</evidence>
<keyword evidence="1 5" id="KW-0728">SH3 domain</keyword>
<proteinExistence type="predicted"/>
<dbReference type="SMART" id="SM00326">
    <property type="entry name" value="SH3"/>
    <property type="match status" value="1"/>
</dbReference>
<dbReference type="InterPro" id="IPR000198">
    <property type="entry name" value="RhoGAP_dom"/>
</dbReference>
<dbReference type="FunFam" id="1.10.555.10:FF:000013">
    <property type="entry name" value="SLIT-ROBO Rho GTPase activating protein 3"/>
    <property type="match status" value="1"/>
</dbReference>
<dbReference type="GO" id="GO:0007165">
    <property type="term" value="P:signal transduction"/>
    <property type="evidence" value="ECO:0007669"/>
    <property type="project" value="InterPro"/>
</dbReference>
<keyword evidence="4 6" id="KW-0175">Coiled coil</keyword>
<dbReference type="GO" id="GO:0005096">
    <property type="term" value="F:GTPase activator activity"/>
    <property type="evidence" value="ECO:0007669"/>
    <property type="project" value="UniProtKB-KW"/>
</dbReference>
<feature type="coiled-coil region" evidence="7">
    <location>
        <begin position="419"/>
        <end position="446"/>
    </location>
</feature>
<dbReference type="InterPro" id="IPR031160">
    <property type="entry name" value="F_BAR_dom"/>
</dbReference>
<dbReference type="InterPro" id="IPR036028">
    <property type="entry name" value="SH3-like_dom_sf"/>
</dbReference>
<name>Q4RXS1_TETNG</name>
<dbReference type="Gene3D" id="1.20.1270.60">
    <property type="entry name" value="Arfaptin homology (AH) domain/BAR domain"/>
    <property type="match status" value="1"/>
</dbReference>
<dbReference type="InterPro" id="IPR008936">
    <property type="entry name" value="Rho_GTPase_activation_prot"/>
</dbReference>
<dbReference type="FunFam" id="1.20.1270.60:FF:000006">
    <property type="entry name" value="SLIT-ROBO Rho GTPase-activating protein 1 isoform 2"/>
    <property type="match status" value="1"/>
</dbReference>
<dbReference type="SUPFAM" id="SSF103657">
    <property type="entry name" value="BAR/IMD domain-like"/>
    <property type="match status" value="1"/>
</dbReference>
<organism evidence="12">
    <name type="scientific">Tetraodon nigroviridis</name>
    <name type="common">Spotted green pufferfish</name>
    <name type="synonym">Chelonodon nigroviridis</name>
    <dbReference type="NCBI Taxonomy" id="99883"/>
    <lineage>
        <taxon>Eukaryota</taxon>
        <taxon>Metazoa</taxon>
        <taxon>Chordata</taxon>
        <taxon>Craniata</taxon>
        <taxon>Vertebrata</taxon>
        <taxon>Euteleostomi</taxon>
        <taxon>Actinopterygii</taxon>
        <taxon>Neopterygii</taxon>
        <taxon>Teleostei</taxon>
        <taxon>Neoteleostei</taxon>
        <taxon>Acanthomorphata</taxon>
        <taxon>Eupercaria</taxon>
        <taxon>Tetraodontiformes</taxon>
        <taxon>Tetradontoidea</taxon>
        <taxon>Tetraodontidae</taxon>
        <taxon>Tetraodon</taxon>
    </lineage>
</organism>
<evidence type="ECO:0000256" key="3">
    <source>
        <dbReference type="ARBA" id="ARBA00022553"/>
    </source>
</evidence>
<feature type="non-terminal residue" evidence="12">
    <location>
        <position position="1144"/>
    </location>
</feature>
<feature type="domain" description="Rho-GAP" evidence="10">
    <location>
        <begin position="566"/>
        <end position="754"/>
    </location>
</feature>
<dbReference type="InterPro" id="IPR001452">
    <property type="entry name" value="SH3_domain"/>
</dbReference>
<dbReference type="InterPro" id="IPR027267">
    <property type="entry name" value="AH/BAR_dom_sf"/>
</dbReference>
<feature type="domain" description="F-BAR" evidence="11">
    <location>
        <begin position="1"/>
        <end position="370"/>
    </location>
</feature>
<dbReference type="PROSITE" id="PS50238">
    <property type="entry name" value="RHOGAP"/>
    <property type="match status" value="1"/>
</dbReference>
<evidence type="ECO:0000256" key="1">
    <source>
        <dbReference type="ARBA" id="ARBA00022443"/>
    </source>
</evidence>
<dbReference type="SMART" id="SM00055">
    <property type="entry name" value="FCH"/>
    <property type="match status" value="1"/>
</dbReference>
<feature type="compositionally biased region" description="Pro residues" evidence="8">
    <location>
        <begin position="1103"/>
        <end position="1112"/>
    </location>
</feature>
<dbReference type="Pfam" id="PF00620">
    <property type="entry name" value="RhoGAP"/>
    <property type="match status" value="1"/>
</dbReference>